<comment type="caution">
    <text evidence="2">The sequence shown here is derived from an EMBL/GenBank/DDBJ whole genome shotgun (WGS) entry which is preliminary data.</text>
</comment>
<accession>A0A5F2B0A0</accession>
<gene>
    <name evidence="2" type="ORF">EHQ76_14440</name>
</gene>
<evidence type="ECO:0000256" key="1">
    <source>
        <dbReference type="SAM" id="Phobius"/>
    </source>
</evidence>
<dbReference type="Proteomes" id="UP000298429">
    <property type="component" value="Unassembled WGS sequence"/>
</dbReference>
<reference evidence="2 3" key="1">
    <citation type="journal article" date="2019" name="PLoS Negl. Trop. Dis.">
        <title>Revisiting the worldwide diversity of Leptospira species in the environment.</title>
        <authorList>
            <person name="Vincent A.T."/>
            <person name="Schiettekatte O."/>
            <person name="Bourhy P."/>
            <person name="Veyrier F.J."/>
            <person name="Picardeau M."/>
        </authorList>
    </citation>
    <scope>NUCLEOTIDE SEQUENCE [LARGE SCALE GENOMIC DNA]</scope>
    <source>
        <strain evidence="2 3">201702444</strain>
    </source>
</reference>
<feature type="non-terminal residue" evidence="2">
    <location>
        <position position="142"/>
    </location>
</feature>
<sequence length="142" mass="16126">MVYKTFDFLFELIYKKVSYTFAVAVFALTGAYFGAFYAYIFGSSVIPDFTADNHKEVFFVFIVTTFTASIGHSIQYGLLAKISSPGIERSIQKINTFIHPNVTLRHKNTLELESLLRFLIQLPKHNMLVSLGYASFVFLSVL</sequence>
<organism evidence="2 3">
    <name type="scientific">Leptospira barantonii</name>
    <dbReference type="NCBI Taxonomy" id="2023184"/>
    <lineage>
        <taxon>Bacteria</taxon>
        <taxon>Pseudomonadati</taxon>
        <taxon>Spirochaetota</taxon>
        <taxon>Spirochaetia</taxon>
        <taxon>Leptospirales</taxon>
        <taxon>Leptospiraceae</taxon>
        <taxon>Leptospira</taxon>
    </lineage>
</organism>
<proteinExistence type="predicted"/>
<feature type="transmembrane region" description="Helical" evidence="1">
    <location>
        <begin position="58"/>
        <end position="79"/>
    </location>
</feature>
<dbReference type="EMBL" id="RQGN01000080">
    <property type="protein sequence ID" value="TGL97831.1"/>
    <property type="molecule type" value="Genomic_DNA"/>
</dbReference>
<keyword evidence="1" id="KW-1133">Transmembrane helix</keyword>
<dbReference type="AlphaFoldDB" id="A0A5F2B0A0"/>
<evidence type="ECO:0000313" key="3">
    <source>
        <dbReference type="Proteomes" id="UP000298429"/>
    </source>
</evidence>
<feature type="transmembrane region" description="Helical" evidence="1">
    <location>
        <begin position="21"/>
        <end position="46"/>
    </location>
</feature>
<name>A0A5F2B0A0_9LEPT</name>
<evidence type="ECO:0000313" key="2">
    <source>
        <dbReference type="EMBL" id="TGL97831.1"/>
    </source>
</evidence>
<keyword evidence="1" id="KW-0472">Membrane</keyword>
<keyword evidence="1" id="KW-0812">Transmembrane</keyword>
<protein>
    <submittedName>
        <fullName evidence="2">Serine/threonine-protein phosphatase</fullName>
    </submittedName>
</protein>